<dbReference type="InterPro" id="IPR015943">
    <property type="entry name" value="WD40/YVTN_repeat-like_dom_sf"/>
</dbReference>
<accession>A0A9P8NVF0</accession>
<organism evidence="6 7">
    <name type="scientific">Ogataea philodendri</name>
    <dbReference type="NCBI Taxonomy" id="1378263"/>
    <lineage>
        <taxon>Eukaryota</taxon>
        <taxon>Fungi</taxon>
        <taxon>Dikarya</taxon>
        <taxon>Ascomycota</taxon>
        <taxon>Saccharomycotina</taxon>
        <taxon>Pichiomycetes</taxon>
        <taxon>Pichiales</taxon>
        <taxon>Pichiaceae</taxon>
        <taxon>Ogataea</taxon>
    </lineage>
</organism>
<keyword evidence="3" id="KW-0677">Repeat</keyword>
<dbReference type="SUPFAM" id="SSF50978">
    <property type="entry name" value="WD40 repeat-like"/>
    <property type="match status" value="1"/>
</dbReference>
<dbReference type="PROSITE" id="PS50082">
    <property type="entry name" value="WD_REPEATS_2"/>
    <property type="match status" value="1"/>
</dbReference>
<evidence type="ECO:0008006" key="8">
    <source>
        <dbReference type="Google" id="ProtNLM"/>
    </source>
</evidence>
<dbReference type="PROSITE" id="PS50294">
    <property type="entry name" value="WD_REPEATS_REGION"/>
    <property type="match status" value="1"/>
</dbReference>
<keyword evidence="7" id="KW-1185">Reference proteome</keyword>
<keyword evidence="2 5" id="KW-0853">WD repeat</keyword>
<evidence type="ECO:0000313" key="6">
    <source>
        <dbReference type="EMBL" id="KAH3659966.1"/>
    </source>
</evidence>
<dbReference type="Gene3D" id="2.130.10.10">
    <property type="entry name" value="YVTN repeat-like/Quinoprotein amine dehydrogenase"/>
    <property type="match status" value="2"/>
</dbReference>
<evidence type="ECO:0000256" key="5">
    <source>
        <dbReference type="PROSITE-ProRule" id="PRU00221"/>
    </source>
</evidence>
<evidence type="ECO:0000256" key="3">
    <source>
        <dbReference type="ARBA" id="ARBA00022737"/>
    </source>
</evidence>
<proteinExistence type="predicted"/>
<evidence type="ECO:0000313" key="7">
    <source>
        <dbReference type="Proteomes" id="UP000769157"/>
    </source>
</evidence>
<dbReference type="PANTHER" id="PTHR44040">
    <property type="entry name" value="RETINOBLASTOMA-BINDING PROTEIN 5"/>
    <property type="match status" value="1"/>
</dbReference>
<dbReference type="AlphaFoldDB" id="A0A9P8NVF0"/>
<evidence type="ECO:0000256" key="4">
    <source>
        <dbReference type="ARBA" id="ARBA00023242"/>
    </source>
</evidence>
<evidence type="ECO:0000256" key="2">
    <source>
        <dbReference type="ARBA" id="ARBA00022574"/>
    </source>
</evidence>
<evidence type="ECO:0000256" key="1">
    <source>
        <dbReference type="ARBA" id="ARBA00004123"/>
    </source>
</evidence>
<reference evidence="6" key="1">
    <citation type="journal article" date="2021" name="Open Biol.">
        <title>Shared evolutionary footprints suggest mitochondrial oxidative damage underlies multiple complex I losses in fungi.</title>
        <authorList>
            <person name="Schikora-Tamarit M.A."/>
            <person name="Marcet-Houben M."/>
            <person name="Nosek J."/>
            <person name="Gabaldon T."/>
        </authorList>
    </citation>
    <scope>NUCLEOTIDE SEQUENCE</scope>
    <source>
        <strain evidence="6">CBS6075</strain>
    </source>
</reference>
<dbReference type="GeneID" id="70239135"/>
<gene>
    <name evidence="6" type="ORF">OGAPHI_007171</name>
</gene>
<keyword evidence="4" id="KW-0539">Nucleus</keyword>
<sequence length="404" mass="45885">MNLSLLDPFAVAKEYPDTLIQTLAYGHSTQIRFSQKGDYLASGLADGIILIIDTDTNSTIQVLRDHTRAITSLCWSKCGRYLLSSSRDWKVNLWDLSSCKVIRSCNFECPVWCSVMNPANKFQFVAALVDNDPVFVDVENEPKITQLATSPYGVENPPRQSTLTVNFTPDAKYIFTGTSKGWLNVIETSTAQLVRSLNVCGSNIKNIEISPNSAKLAVNSSDRIIRQYTMPKLEVPVGEWEFELENRYQDAVNRLQWNALRFNHNSEYLCASTLGATHDVYIWETALGSLIKILEGSNDELLAVDWNYRKCWIVASTMDTGTLFIWSVVIPQKWSALAPDFEEIEQNIDYEEKEDEFDYVDEDDMNKQIEEEGEEVDILRREEVDARGFPFVDSFVIDSVPVSE</sequence>
<comment type="caution">
    <text evidence="6">The sequence shown here is derived from an EMBL/GenBank/DDBJ whole genome shotgun (WGS) entry which is preliminary data.</text>
</comment>
<dbReference type="RefSeq" id="XP_046057677.1">
    <property type="nucleotide sequence ID" value="XM_046208538.1"/>
</dbReference>
<dbReference type="Pfam" id="PF00400">
    <property type="entry name" value="WD40"/>
    <property type="match status" value="3"/>
</dbReference>
<dbReference type="SMART" id="SM00320">
    <property type="entry name" value="WD40"/>
    <property type="match status" value="5"/>
</dbReference>
<dbReference type="InterPro" id="IPR037850">
    <property type="entry name" value="RBBP5/Swd1"/>
</dbReference>
<dbReference type="PROSITE" id="PS00678">
    <property type="entry name" value="WD_REPEATS_1"/>
    <property type="match status" value="1"/>
</dbReference>
<dbReference type="EMBL" id="JAEUBE010000511">
    <property type="protein sequence ID" value="KAH3659966.1"/>
    <property type="molecule type" value="Genomic_DNA"/>
</dbReference>
<protein>
    <recommendedName>
        <fullName evidence="8">COMPASS component SWD1</fullName>
    </recommendedName>
</protein>
<dbReference type="GO" id="GO:0048188">
    <property type="term" value="C:Set1C/COMPASS complex"/>
    <property type="evidence" value="ECO:0007669"/>
    <property type="project" value="InterPro"/>
</dbReference>
<dbReference type="OrthoDB" id="196858at2759"/>
<dbReference type="InterPro" id="IPR019775">
    <property type="entry name" value="WD40_repeat_CS"/>
</dbReference>
<reference evidence="6" key="2">
    <citation type="submission" date="2021-01" db="EMBL/GenBank/DDBJ databases">
        <authorList>
            <person name="Schikora-Tamarit M.A."/>
        </authorList>
    </citation>
    <scope>NUCLEOTIDE SEQUENCE</scope>
    <source>
        <strain evidence="6">CBS6075</strain>
    </source>
</reference>
<dbReference type="InterPro" id="IPR036322">
    <property type="entry name" value="WD40_repeat_dom_sf"/>
</dbReference>
<comment type="subcellular location">
    <subcellularLocation>
        <location evidence="1">Nucleus</location>
    </subcellularLocation>
</comment>
<name>A0A9P8NVF0_9ASCO</name>
<dbReference type="InterPro" id="IPR001680">
    <property type="entry name" value="WD40_rpt"/>
</dbReference>
<dbReference type="Proteomes" id="UP000769157">
    <property type="component" value="Unassembled WGS sequence"/>
</dbReference>
<dbReference type="PANTHER" id="PTHR44040:SF1">
    <property type="entry name" value="RETINOBLASTOMA-BINDING PROTEIN 5"/>
    <property type="match status" value="1"/>
</dbReference>
<feature type="repeat" description="WD" evidence="5">
    <location>
        <begin position="63"/>
        <end position="104"/>
    </location>
</feature>